<dbReference type="EMBL" id="KX397370">
    <property type="protein sequence ID" value="ANZ49764.1"/>
    <property type="molecule type" value="Genomic_DNA"/>
</dbReference>
<keyword evidence="2" id="KW-1185">Reference proteome</keyword>
<gene>
    <name evidence="1" type="ORF">MACHINA_126</name>
</gene>
<dbReference type="Proteomes" id="UP000229939">
    <property type="component" value="Segment"/>
</dbReference>
<evidence type="ECO:0000313" key="1">
    <source>
        <dbReference type="EMBL" id="ANZ49764.1"/>
    </source>
</evidence>
<accession>A0A1B2IEX0</accession>
<organism evidence="1 2">
    <name type="scientific">Erwinia phage Machina</name>
    <dbReference type="NCBI Taxonomy" id="1883375"/>
    <lineage>
        <taxon>Viruses</taxon>
        <taxon>Duplodnaviria</taxon>
        <taxon>Heunggongvirae</taxon>
        <taxon>Uroviricota</taxon>
        <taxon>Caudoviricetes</taxon>
        <taxon>Chimalliviridae</taxon>
        <taxon>Machinavirus</taxon>
        <taxon>Machinavirus machina</taxon>
    </lineage>
</organism>
<proteinExistence type="predicted"/>
<name>A0A1B2IEX0_9CAUD</name>
<reference evidence="2" key="1">
    <citation type="submission" date="2016-06" db="EMBL/GenBank/DDBJ databases">
        <authorList>
            <person name="Berg J.A."/>
            <person name="Smith H.G."/>
            <person name="Hyde J.R."/>
            <person name="Merrill B.D."/>
            <person name="Sharma R."/>
            <person name="Breakwell D.P."/>
            <person name="Hope S."/>
            <person name="Grose J.H."/>
        </authorList>
    </citation>
    <scope>NUCLEOTIDE SEQUENCE [LARGE SCALE GENOMIC DNA]</scope>
</reference>
<protein>
    <submittedName>
        <fullName evidence="1">Uncharacterized protein</fullName>
    </submittedName>
</protein>
<sequence>MSIVSIAGFIVNGMVYVNATIQGMNLLASYNPEAGFDKLGWWFPNDSQGKISDILASGNDNERHEDISYSGSVLRPDGQFYDIKLAGPAYRLTFTHQPANVMVFPSDTESAFVATFIEHLSMNPDLDNEKGVWSAERIVRILGCFPGCHHFVPFMPFDELKAKVQALPPCELAPFPRTPPRRYERADL</sequence>
<evidence type="ECO:0000313" key="2">
    <source>
        <dbReference type="Proteomes" id="UP000229939"/>
    </source>
</evidence>